<sequence length="99" mass="11442">MSDVLKKKINSMIKRAKDPTMTDDVRFSLTTNRMTNARLEFVRKELKLSKQEFLMSIIQAALTDVEVELGLLTARENGIGFDFTETYHKGILEQMNEKE</sequence>
<dbReference type="Proteomes" id="UP001165962">
    <property type="component" value="Unassembled WGS sequence"/>
</dbReference>
<gene>
    <name evidence="1" type="ORF">G9U52_15195</name>
</gene>
<proteinExistence type="predicted"/>
<dbReference type="RefSeq" id="WP_166150979.1">
    <property type="nucleotide sequence ID" value="NZ_JAAOIW010000005.1"/>
</dbReference>
<accession>A0ABX0J4G3</accession>
<dbReference type="EMBL" id="JAAOIW010000005">
    <property type="protein sequence ID" value="NHN31184.1"/>
    <property type="molecule type" value="Genomic_DNA"/>
</dbReference>
<name>A0ABX0J4G3_9BACL</name>
<evidence type="ECO:0000313" key="1">
    <source>
        <dbReference type="EMBL" id="NHN31184.1"/>
    </source>
</evidence>
<evidence type="ECO:0000313" key="2">
    <source>
        <dbReference type="Proteomes" id="UP001165962"/>
    </source>
</evidence>
<keyword evidence="2" id="KW-1185">Reference proteome</keyword>
<reference evidence="1" key="1">
    <citation type="submission" date="2020-03" db="EMBL/GenBank/DDBJ databases">
        <title>Draft sequencing of Paenibacilllus sp. S3N08.</title>
        <authorList>
            <person name="Kim D.-U."/>
        </authorList>
    </citation>
    <scope>NUCLEOTIDE SEQUENCE</scope>
    <source>
        <strain evidence="1">S3N08</strain>
    </source>
</reference>
<protein>
    <submittedName>
        <fullName evidence="1">Uncharacterized protein</fullName>
    </submittedName>
</protein>
<comment type="caution">
    <text evidence="1">The sequence shown here is derived from an EMBL/GenBank/DDBJ whole genome shotgun (WGS) entry which is preliminary data.</text>
</comment>
<organism evidence="1 2">
    <name type="scientific">Paenibacillus agricola</name>
    <dbReference type="NCBI Taxonomy" id="2716264"/>
    <lineage>
        <taxon>Bacteria</taxon>
        <taxon>Bacillati</taxon>
        <taxon>Bacillota</taxon>
        <taxon>Bacilli</taxon>
        <taxon>Bacillales</taxon>
        <taxon>Paenibacillaceae</taxon>
        <taxon>Paenibacillus</taxon>
    </lineage>
</organism>